<gene>
    <name evidence="2" type="ORF">MKW94_025162</name>
</gene>
<dbReference type="EMBL" id="JAJJMA010333053">
    <property type="protein sequence ID" value="MCL7050912.1"/>
    <property type="molecule type" value="Genomic_DNA"/>
</dbReference>
<dbReference type="AlphaFoldDB" id="A0AA41W0P6"/>
<evidence type="ECO:0000313" key="2">
    <source>
        <dbReference type="EMBL" id="MCL7050912.1"/>
    </source>
</evidence>
<protein>
    <submittedName>
        <fullName evidence="2">Uncharacterized protein</fullName>
    </submittedName>
</protein>
<proteinExistence type="predicted"/>
<feature type="transmembrane region" description="Helical" evidence="1">
    <location>
        <begin position="81"/>
        <end position="103"/>
    </location>
</feature>
<name>A0AA41W0P6_PAPNU</name>
<evidence type="ECO:0000256" key="1">
    <source>
        <dbReference type="SAM" id="Phobius"/>
    </source>
</evidence>
<keyword evidence="3" id="KW-1185">Reference proteome</keyword>
<keyword evidence="1" id="KW-0812">Transmembrane</keyword>
<evidence type="ECO:0000313" key="3">
    <source>
        <dbReference type="Proteomes" id="UP001177140"/>
    </source>
</evidence>
<sequence>MGETLKRTKTVLDIQVELKVAEQKLEELKAKQLPKKEETKAMRELGLQRTVDKFLAGYGQGKLPFSLGKSKTIMDVIPGNMVVNAAIVAMVLGLMNAVLCLHYRDFCNEKERQLQFTTQLGKFMEPYLLFEGR</sequence>
<keyword evidence="1" id="KW-1133">Transmembrane helix</keyword>
<reference evidence="2" key="1">
    <citation type="submission" date="2022-03" db="EMBL/GenBank/DDBJ databases">
        <title>A functionally conserved STORR gene fusion in Papaver species that diverged 16.8 million years ago.</title>
        <authorList>
            <person name="Catania T."/>
        </authorList>
    </citation>
    <scope>NUCLEOTIDE SEQUENCE</scope>
    <source>
        <strain evidence="2">S-191538</strain>
    </source>
</reference>
<keyword evidence="1" id="KW-0472">Membrane</keyword>
<accession>A0AA41W0P6</accession>
<organism evidence="2 3">
    <name type="scientific">Papaver nudicaule</name>
    <name type="common">Iceland poppy</name>
    <dbReference type="NCBI Taxonomy" id="74823"/>
    <lineage>
        <taxon>Eukaryota</taxon>
        <taxon>Viridiplantae</taxon>
        <taxon>Streptophyta</taxon>
        <taxon>Embryophyta</taxon>
        <taxon>Tracheophyta</taxon>
        <taxon>Spermatophyta</taxon>
        <taxon>Magnoliopsida</taxon>
        <taxon>Ranunculales</taxon>
        <taxon>Papaveraceae</taxon>
        <taxon>Papaveroideae</taxon>
        <taxon>Papaver</taxon>
    </lineage>
</organism>
<comment type="caution">
    <text evidence="2">The sequence shown here is derived from an EMBL/GenBank/DDBJ whole genome shotgun (WGS) entry which is preliminary data.</text>
</comment>
<dbReference type="Proteomes" id="UP001177140">
    <property type="component" value="Unassembled WGS sequence"/>
</dbReference>